<dbReference type="AlphaFoldDB" id="A0A8S3B2E6"/>
<accession>A0A8S3B2E6</accession>
<sequence>HRIIPKNTHSKLITCLSLDQSLSTSLPFVPLRPLSVSPPNINSFESIPFQIPDNITIQQSA</sequence>
<proteinExistence type="predicted"/>
<organism evidence="1 2">
    <name type="scientific">Rotaria magnacalcarata</name>
    <dbReference type="NCBI Taxonomy" id="392030"/>
    <lineage>
        <taxon>Eukaryota</taxon>
        <taxon>Metazoa</taxon>
        <taxon>Spiralia</taxon>
        <taxon>Gnathifera</taxon>
        <taxon>Rotifera</taxon>
        <taxon>Eurotatoria</taxon>
        <taxon>Bdelloidea</taxon>
        <taxon>Philodinida</taxon>
        <taxon>Philodinidae</taxon>
        <taxon>Rotaria</taxon>
    </lineage>
</organism>
<protein>
    <submittedName>
        <fullName evidence="1">Uncharacterized protein</fullName>
    </submittedName>
</protein>
<dbReference type="Proteomes" id="UP000676336">
    <property type="component" value="Unassembled WGS sequence"/>
</dbReference>
<dbReference type="EMBL" id="CAJOBI010133833">
    <property type="protein sequence ID" value="CAF4736961.1"/>
    <property type="molecule type" value="Genomic_DNA"/>
</dbReference>
<evidence type="ECO:0000313" key="2">
    <source>
        <dbReference type="Proteomes" id="UP000676336"/>
    </source>
</evidence>
<reference evidence="1" key="1">
    <citation type="submission" date="2021-02" db="EMBL/GenBank/DDBJ databases">
        <authorList>
            <person name="Nowell W R."/>
        </authorList>
    </citation>
    <scope>NUCLEOTIDE SEQUENCE</scope>
</reference>
<feature type="non-terminal residue" evidence="1">
    <location>
        <position position="61"/>
    </location>
</feature>
<comment type="caution">
    <text evidence="1">The sequence shown here is derived from an EMBL/GenBank/DDBJ whole genome shotgun (WGS) entry which is preliminary data.</text>
</comment>
<gene>
    <name evidence="1" type="ORF">SMN809_LOCUS44536</name>
</gene>
<name>A0A8S3B2E6_9BILA</name>
<feature type="non-terminal residue" evidence="1">
    <location>
        <position position="1"/>
    </location>
</feature>
<evidence type="ECO:0000313" key="1">
    <source>
        <dbReference type="EMBL" id="CAF4736961.1"/>
    </source>
</evidence>